<evidence type="ECO:0000256" key="3">
    <source>
        <dbReference type="ARBA" id="ARBA00022989"/>
    </source>
</evidence>
<keyword evidence="8" id="KW-1185">Reference proteome</keyword>
<protein>
    <recommendedName>
        <fullName evidence="6">Major facilitator superfamily (MFS) profile domain-containing protein</fullName>
    </recommendedName>
</protein>
<evidence type="ECO:0000256" key="2">
    <source>
        <dbReference type="ARBA" id="ARBA00022692"/>
    </source>
</evidence>
<feature type="transmembrane region" description="Helical" evidence="5">
    <location>
        <begin position="325"/>
        <end position="348"/>
    </location>
</feature>
<dbReference type="EMBL" id="BSFQ01000005">
    <property type="protein sequence ID" value="GLL10593.1"/>
    <property type="molecule type" value="Genomic_DNA"/>
</dbReference>
<feature type="domain" description="Major facilitator superfamily (MFS) profile" evidence="6">
    <location>
        <begin position="25"/>
        <end position="416"/>
    </location>
</feature>
<keyword evidence="4 5" id="KW-0472">Membrane</keyword>
<comment type="subcellular location">
    <subcellularLocation>
        <location evidence="1">Cell membrane</location>
        <topology evidence="1">Multi-pass membrane protein</topology>
    </subcellularLocation>
</comment>
<dbReference type="Pfam" id="PF07690">
    <property type="entry name" value="MFS_1"/>
    <property type="match status" value="2"/>
</dbReference>
<feature type="transmembrane region" description="Helical" evidence="5">
    <location>
        <begin position="150"/>
        <end position="169"/>
    </location>
</feature>
<reference evidence="7" key="2">
    <citation type="submission" date="2023-01" db="EMBL/GenBank/DDBJ databases">
        <authorList>
            <person name="Sun Q."/>
            <person name="Evtushenko L."/>
        </authorList>
    </citation>
    <scope>NUCLEOTIDE SEQUENCE</scope>
    <source>
        <strain evidence="7">VKM Ac-1069</strain>
    </source>
</reference>
<dbReference type="Gene3D" id="1.20.1250.20">
    <property type="entry name" value="MFS general substrate transporter like domains"/>
    <property type="match status" value="2"/>
</dbReference>
<feature type="transmembrane region" description="Helical" evidence="5">
    <location>
        <begin position="63"/>
        <end position="84"/>
    </location>
</feature>
<feature type="transmembrane region" description="Helical" evidence="5">
    <location>
        <begin position="269"/>
        <end position="289"/>
    </location>
</feature>
<name>A0A9W6L061_9PSEU</name>
<dbReference type="PROSITE" id="PS50850">
    <property type="entry name" value="MFS"/>
    <property type="match status" value="1"/>
</dbReference>
<evidence type="ECO:0000259" key="6">
    <source>
        <dbReference type="PROSITE" id="PS50850"/>
    </source>
</evidence>
<feature type="transmembrane region" description="Helical" evidence="5">
    <location>
        <begin position="301"/>
        <end position="319"/>
    </location>
</feature>
<feature type="transmembrane region" description="Helical" evidence="5">
    <location>
        <begin position="389"/>
        <end position="408"/>
    </location>
</feature>
<reference evidence="7" key="1">
    <citation type="journal article" date="2014" name="Int. J. Syst. Evol. Microbiol.">
        <title>Complete genome sequence of Corynebacterium casei LMG S-19264T (=DSM 44701T), isolated from a smear-ripened cheese.</title>
        <authorList>
            <consortium name="US DOE Joint Genome Institute (JGI-PGF)"/>
            <person name="Walter F."/>
            <person name="Albersmeier A."/>
            <person name="Kalinowski J."/>
            <person name="Ruckert C."/>
        </authorList>
    </citation>
    <scope>NUCLEOTIDE SEQUENCE</scope>
    <source>
        <strain evidence="7">VKM Ac-1069</strain>
    </source>
</reference>
<dbReference type="AlphaFoldDB" id="A0A9W6L061"/>
<dbReference type="SUPFAM" id="SSF103473">
    <property type="entry name" value="MFS general substrate transporter"/>
    <property type="match status" value="1"/>
</dbReference>
<feature type="transmembrane region" description="Helical" evidence="5">
    <location>
        <begin position="181"/>
        <end position="202"/>
    </location>
</feature>
<feature type="transmembrane region" description="Helical" evidence="5">
    <location>
        <begin position="115"/>
        <end position="138"/>
    </location>
</feature>
<evidence type="ECO:0000256" key="4">
    <source>
        <dbReference type="ARBA" id="ARBA00023136"/>
    </source>
</evidence>
<feature type="transmembrane region" description="Helical" evidence="5">
    <location>
        <begin position="360"/>
        <end position="383"/>
    </location>
</feature>
<sequence>MTLNPDQVPSTVGTQLDRTGRRCRATSTVGASLLLVMVSLSVAMGFLVVPGTERFGVSTAQFLVYYSIFMLSGAVAVAPMGRLVAKYGPRIVVVLGSALTALSYLGMALSPSMIVFYLMSAPLGVGWAASTLLPANTILTGWHTHSRRGLVLGIAASSTGLGGLVWGLVLPRVFGTMGFSGGLLVFAGLSVLLGVLPGILLIHNPPVNAGTANAGGLSRAQARAERRAALRGFGPAVALLTVTAVLFSIESIYGQIQPAVYRSFGIDAVTGGMLLSYFAVCGLLTKPVLGFLHDRLGTKALLGALGALFILGVPAISLLGHLGLWAFLMLIPIAAISLGVPTVILPLLTAKAVGQTRFPAAYGTVVSGMWVGLALGAPLWGLIFDLTGGYGAAMYVAGAVGLVGLYLAHQALRSGDRARATVDAAGSPVEGERAPA</sequence>
<dbReference type="InterPro" id="IPR050327">
    <property type="entry name" value="Proton-linked_MCT"/>
</dbReference>
<evidence type="ECO:0000313" key="8">
    <source>
        <dbReference type="Proteomes" id="UP001143463"/>
    </source>
</evidence>
<accession>A0A9W6L061</accession>
<comment type="caution">
    <text evidence="7">The sequence shown here is derived from an EMBL/GenBank/DDBJ whole genome shotgun (WGS) entry which is preliminary data.</text>
</comment>
<evidence type="ECO:0000313" key="7">
    <source>
        <dbReference type="EMBL" id="GLL10593.1"/>
    </source>
</evidence>
<evidence type="ECO:0000256" key="1">
    <source>
        <dbReference type="ARBA" id="ARBA00004651"/>
    </source>
</evidence>
<feature type="transmembrane region" description="Helical" evidence="5">
    <location>
        <begin position="91"/>
        <end position="109"/>
    </location>
</feature>
<feature type="transmembrane region" description="Helical" evidence="5">
    <location>
        <begin position="28"/>
        <end position="51"/>
    </location>
</feature>
<dbReference type="Proteomes" id="UP001143463">
    <property type="component" value="Unassembled WGS sequence"/>
</dbReference>
<dbReference type="PANTHER" id="PTHR11360:SF290">
    <property type="entry name" value="MONOCARBOXYLATE MFS PERMEASE"/>
    <property type="match status" value="1"/>
</dbReference>
<keyword evidence="2 5" id="KW-0812">Transmembrane</keyword>
<proteinExistence type="predicted"/>
<feature type="transmembrane region" description="Helical" evidence="5">
    <location>
        <begin position="228"/>
        <end position="249"/>
    </location>
</feature>
<dbReference type="PANTHER" id="PTHR11360">
    <property type="entry name" value="MONOCARBOXYLATE TRANSPORTER"/>
    <property type="match status" value="1"/>
</dbReference>
<dbReference type="InterPro" id="IPR036259">
    <property type="entry name" value="MFS_trans_sf"/>
</dbReference>
<dbReference type="GO" id="GO:0022857">
    <property type="term" value="F:transmembrane transporter activity"/>
    <property type="evidence" value="ECO:0007669"/>
    <property type="project" value="InterPro"/>
</dbReference>
<dbReference type="InterPro" id="IPR011701">
    <property type="entry name" value="MFS"/>
</dbReference>
<gene>
    <name evidence="7" type="ORF">GCM10017577_17330</name>
</gene>
<organism evidence="7 8">
    <name type="scientific">Pseudonocardia halophobica</name>
    <dbReference type="NCBI Taxonomy" id="29401"/>
    <lineage>
        <taxon>Bacteria</taxon>
        <taxon>Bacillati</taxon>
        <taxon>Actinomycetota</taxon>
        <taxon>Actinomycetes</taxon>
        <taxon>Pseudonocardiales</taxon>
        <taxon>Pseudonocardiaceae</taxon>
        <taxon>Pseudonocardia</taxon>
    </lineage>
</organism>
<evidence type="ECO:0000256" key="5">
    <source>
        <dbReference type="SAM" id="Phobius"/>
    </source>
</evidence>
<keyword evidence="3 5" id="KW-1133">Transmembrane helix</keyword>
<dbReference type="InterPro" id="IPR020846">
    <property type="entry name" value="MFS_dom"/>
</dbReference>
<dbReference type="GO" id="GO:0005886">
    <property type="term" value="C:plasma membrane"/>
    <property type="evidence" value="ECO:0007669"/>
    <property type="project" value="UniProtKB-SubCell"/>
</dbReference>